<evidence type="ECO:0000313" key="3">
    <source>
        <dbReference type="Proteomes" id="UP001275084"/>
    </source>
</evidence>
<dbReference type="Proteomes" id="UP001275084">
    <property type="component" value="Unassembled WGS sequence"/>
</dbReference>
<reference evidence="2" key="1">
    <citation type="journal article" date="2023" name="Mol. Phylogenet. Evol.">
        <title>Genome-scale phylogeny and comparative genomics of the fungal order Sordariales.</title>
        <authorList>
            <person name="Hensen N."/>
            <person name="Bonometti L."/>
            <person name="Westerberg I."/>
            <person name="Brannstrom I.O."/>
            <person name="Guillou S."/>
            <person name="Cros-Aarteil S."/>
            <person name="Calhoun S."/>
            <person name="Haridas S."/>
            <person name="Kuo A."/>
            <person name="Mondo S."/>
            <person name="Pangilinan J."/>
            <person name="Riley R."/>
            <person name="LaButti K."/>
            <person name="Andreopoulos B."/>
            <person name="Lipzen A."/>
            <person name="Chen C."/>
            <person name="Yan M."/>
            <person name="Daum C."/>
            <person name="Ng V."/>
            <person name="Clum A."/>
            <person name="Steindorff A."/>
            <person name="Ohm R.A."/>
            <person name="Martin F."/>
            <person name="Silar P."/>
            <person name="Natvig D.O."/>
            <person name="Lalanne C."/>
            <person name="Gautier V."/>
            <person name="Ament-Velasquez S.L."/>
            <person name="Kruys A."/>
            <person name="Hutchinson M.I."/>
            <person name="Powell A.J."/>
            <person name="Barry K."/>
            <person name="Miller A.N."/>
            <person name="Grigoriev I.V."/>
            <person name="Debuchy R."/>
            <person name="Gladieux P."/>
            <person name="Hiltunen Thoren M."/>
            <person name="Johannesson H."/>
        </authorList>
    </citation>
    <scope>NUCLEOTIDE SEQUENCE</scope>
    <source>
        <strain evidence="2">CBS 955.72</strain>
    </source>
</reference>
<dbReference type="Pfam" id="PF12697">
    <property type="entry name" value="Abhydrolase_6"/>
    <property type="match status" value="1"/>
</dbReference>
<organism evidence="2 3">
    <name type="scientific">Lasiosphaeria hispida</name>
    <dbReference type="NCBI Taxonomy" id="260671"/>
    <lineage>
        <taxon>Eukaryota</taxon>
        <taxon>Fungi</taxon>
        <taxon>Dikarya</taxon>
        <taxon>Ascomycota</taxon>
        <taxon>Pezizomycotina</taxon>
        <taxon>Sordariomycetes</taxon>
        <taxon>Sordariomycetidae</taxon>
        <taxon>Sordariales</taxon>
        <taxon>Lasiosphaeriaceae</taxon>
        <taxon>Lasiosphaeria</taxon>
    </lineage>
</organism>
<dbReference type="Gene3D" id="3.40.50.1820">
    <property type="entry name" value="alpha/beta hydrolase"/>
    <property type="match status" value="1"/>
</dbReference>
<dbReference type="AlphaFoldDB" id="A0AAJ0HKP4"/>
<name>A0AAJ0HKP4_9PEZI</name>
<keyword evidence="3" id="KW-1185">Reference proteome</keyword>
<dbReference type="SUPFAM" id="SSF53474">
    <property type="entry name" value="alpha/beta-Hydrolases"/>
    <property type="match status" value="1"/>
</dbReference>
<dbReference type="InterPro" id="IPR029058">
    <property type="entry name" value="AB_hydrolase_fold"/>
</dbReference>
<reference evidence="2" key="2">
    <citation type="submission" date="2023-06" db="EMBL/GenBank/DDBJ databases">
        <authorList>
            <consortium name="Lawrence Berkeley National Laboratory"/>
            <person name="Haridas S."/>
            <person name="Hensen N."/>
            <person name="Bonometti L."/>
            <person name="Westerberg I."/>
            <person name="Brannstrom I.O."/>
            <person name="Guillou S."/>
            <person name="Cros-Aarteil S."/>
            <person name="Calhoun S."/>
            <person name="Kuo A."/>
            <person name="Mondo S."/>
            <person name="Pangilinan J."/>
            <person name="Riley R."/>
            <person name="Labutti K."/>
            <person name="Andreopoulos B."/>
            <person name="Lipzen A."/>
            <person name="Chen C."/>
            <person name="Yanf M."/>
            <person name="Daum C."/>
            <person name="Ng V."/>
            <person name="Clum A."/>
            <person name="Steindorff A."/>
            <person name="Ohm R."/>
            <person name="Martin F."/>
            <person name="Silar P."/>
            <person name="Natvig D."/>
            <person name="Lalanne C."/>
            <person name="Gautier V."/>
            <person name="Ament-Velasquez S.L."/>
            <person name="Kruys A."/>
            <person name="Hutchinson M.I."/>
            <person name="Powell A.J."/>
            <person name="Barry K."/>
            <person name="Miller A.N."/>
            <person name="Grigoriev I.V."/>
            <person name="Debuchy R."/>
            <person name="Gladieux P."/>
            <person name="Thoren M.H."/>
            <person name="Johannesson H."/>
        </authorList>
    </citation>
    <scope>NUCLEOTIDE SEQUENCE</scope>
    <source>
        <strain evidence="2">CBS 955.72</strain>
    </source>
</reference>
<dbReference type="InterPro" id="IPR000073">
    <property type="entry name" value="AB_hydrolase_1"/>
</dbReference>
<accession>A0AAJ0HKP4</accession>
<comment type="caution">
    <text evidence="2">The sequence shown here is derived from an EMBL/GenBank/DDBJ whole genome shotgun (WGS) entry which is preliminary data.</text>
</comment>
<gene>
    <name evidence="2" type="ORF">B0T25DRAFT_589210</name>
</gene>
<proteinExistence type="predicted"/>
<evidence type="ECO:0000313" key="2">
    <source>
        <dbReference type="EMBL" id="KAK3356670.1"/>
    </source>
</evidence>
<feature type="domain" description="AB hydrolase-1" evidence="1">
    <location>
        <begin position="30"/>
        <end position="219"/>
    </location>
</feature>
<dbReference type="InterPro" id="IPR052897">
    <property type="entry name" value="Sec-Metab_Biosynth_Hydrolase"/>
</dbReference>
<evidence type="ECO:0000259" key="1">
    <source>
        <dbReference type="Pfam" id="PF12697"/>
    </source>
</evidence>
<sequence length="225" mass="24200">MSKPTVVIVPGSWQKPIVWDGFRAVLLAGLADDVAALRHVLEPLIEHQGQDVVLLCHSSGGVVGSNAVEGLDAPTRRADGKTGGAVRVAFLSAFMLPRGMSLLDMFGGTPAPWMVVEGDRVTGNPELFPEVEFNDLSPDEQVRWSKEATHTWAALFGTPSGYEPWAGGMPCAYIVCEDDRALPPQHQRGMALLLGPEPRAASAKSGHRPFLSVPKELLRALEKVC</sequence>
<protein>
    <recommendedName>
        <fullName evidence="1">AB hydrolase-1 domain-containing protein</fullName>
    </recommendedName>
</protein>
<dbReference type="EMBL" id="JAUIQD010000003">
    <property type="protein sequence ID" value="KAK3356670.1"/>
    <property type="molecule type" value="Genomic_DNA"/>
</dbReference>
<dbReference type="PANTHER" id="PTHR37017:SF13">
    <property type="entry name" value="AB HYDROLASE-1 DOMAIN-CONTAINING PROTEIN"/>
    <property type="match status" value="1"/>
</dbReference>
<dbReference type="PANTHER" id="PTHR37017">
    <property type="entry name" value="AB HYDROLASE-1 DOMAIN-CONTAINING PROTEIN-RELATED"/>
    <property type="match status" value="1"/>
</dbReference>